<gene>
    <name evidence="1" type="ORF">GCM10011584_27220</name>
</gene>
<sequence length="45" mass="4974">MWDTYEENTVHLAHDLPCAGCGHAAHRYLPCDRCDCTPPDAPGSF</sequence>
<proteinExistence type="predicted"/>
<dbReference type="RefSeq" id="WP_188784551.1">
    <property type="nucleotide sequence ID" value="NZ_BMNI01000007.1"/>
</dbReference>
<evidence type="ECO:0000313" key="2">
    <source>
        <dbReference type="Proteomes" id="UP000655410"/>
    </source>
</evidence>
<comment type="caution">
    <text evidence="1">The sequence shown here is derived from an EMBL/GenBank/DDBJ whole genome shotgun (WGS) entry which is preliminary data.</text>
</comment>
<name>A0ABQ2NDB6_9ACTN</name>
<evidence type="ECO:0008006" key="3">
    <source>
        <dbReference type="Google" id="ProtNLM"/>
    </source>
</evidence>
<protein>
    <recommendedName>
        <fullName evidence="3">DUF35 domain-containing protein</fullName>
    </recommendedName>
</protein>
<organism evidence="1 2">
    <name type="scientific">Nocardioides phosphati</name>
    <dbReference type="NCBI Taxonomy" id="1867775"/>
    <lineage>
        <taxon>Bacteria</taxon>
        <taxon>Bacillati</taxon>
        <taxon>Actinomycetota</taxon>
        <taxon>Actinomycetes</taxon>
        <taxon>Propionibacteriales</taxon>
        <taxon>Nocardioidaceae</taxon>
        <taxon>Nocardioides</taxon>
    </lineage>
</organism>
<reference evidence="2" key="1">
    <citation type="journal article" date="2019" name="Int. J. Syst. Evol. Microbiol.">
        <title>The Global Catalogue of Microorganisms (GCM) 10K type strain sequencing project: providing services to taxonomists for standard genome sequencing and annotation.</title>
        <authorList>
            <consortium name="The Broad Institute Genomics Platform"/>
            <consortium name="The Broad Institute Genome Sequencing Center for Infectious Disease"/>
            <person name="Wu L."/>
            <person name="Ma J."/>
        </authorList>
    </citation>
    <scope>NUCLEOTIDE SEQUENCE [LARGE SCALE GENOMIC DNA]</scope>
    <source>
        <strain evidence="2">CGMCC 4.7371</strain>
    </source>
</reference>
<accession>A0ABQ2NDB6</accession>
<dbReference type="EMBL" id="BMNI01000007">
    <property type="protein sequence ID" value="GGO91944.1"/>
    <property type="molecule type" value="Genomic_DNA"/>
</dbReference>
<keyword evidence="2" id="KW-1185">Reference proteome</keyword>
<dbReference type="Proteomes" id="UP000655410">
    <property type="component" value="Unassembled WGS sequence"/>
</dbReference>
<evidence type="ECO:0000313" key="1">
    <source>
        <dbReference type="EMBL" id="GGO91944.1"/>
    </source>
</evidence>